<evidence type="ECO:0000313" key="3">
    <source>
        <dbReference type="EMBL" id="CAA9328176.1"/>
    </source>
</evidence>
<dbReference type="InterPro" id="IPR012495">
    <property type="entry name" value="TadE-like_dom"/>
</dbReference>
<keyword evidence="1" id="KW-1133">Transmembrane helix</keyword>
<protein>
    <recommendedName>
        <fullName evidence="2">TadE-like domain-containing protein</fullName>
    </recommendedName>
</protein>
<evidence type="ECO:0000259" key="2">
    <source>
        <dbReference type="Pfam" id="PF07811"/>
    </source>
</evidence>
<evidence type="ECO:0000256" key="1">
    <source>
        <dbReference type="SAM" id="Phobius"/>
    </source>
</evidence>
<reference evidence="3" key="1">
    <citation type="submission" date="2020-02" db="EMBL/GenBank/DDBJ databases">
        <authorList>
            <person name="Meier V. D."/>
        </authorList>
    </citation>
    <scope>NUCLEOTIDE SEQUENCE</scope>
    <source>
        <strain evidence="3">AVDCRST_MAG61</strain>
    </source>
</reference>
<dbReference type="AlphaFoldDB" id="A0A6J4LCI6"/>
<dbReference type="Pfam" id="PF07811">
    <property type="entry name" value="TadE"/>
    <property type="match status" value="1"/>
</dbReference>
<feature type="transmembrane region" description="Helical" evidence="1">
    <location>
        <begin position="12"/>
        <end position="36"/>
    </location>
</feature>
<name>A0A6J4LCI6_9ACTN</name>
<keyword evidence="1" id="KW-0472">Membrane</keyword>
<dbReference type="EMBL" id="CADCTT010000329">
    <property type="protein sequence ID" value="CAA9328176.1"/>
    <property type="molecule type" value="Genomic_DNA"/>
</dbReference>
<organism evidence="3">
    <name type="scientific">uncultured Friedmanniella sp</name>
    <dbReference type="NCBI Taxonomy" id="335381"/>
    <lineage>
        <taxon>Bacteria</taxon>
        <taxon>Bacillati</taxon>
        <taxon>Actinomycetota</taxon>
        <taxon>Actinomycetes</taxon>
        <taxon>Propionibacteriales</taxon>
        <taxon>Nocardioidaceae</taxon>
        <taxon>Friedmanniella</taxon>
        <taxon>environmental samples</taxon>
    </lineage>
</organism>
<accession>A0A6J4LCI6</accession>
<keyword evidence="1" id="KW-0812">Transmembrane</keyword>
<sequence>MPRRDERGLSESVQFAVVWPVLMLTSLGMLQAGLWLHGRNVAQRAATAAVDTARGTAGSVEAAQEIALDLARTGGLDEVSVQVARGPTAVTATVTAASPLLLDFGLGRLRESASGPVERATPP</sequence>
<proteinExistence type="predicted"/>
<feature type="domain" description="TadE-like" evidence="2">
    <location>
        <begin position="12"/>
        <end position="50"/>
    </location>
</feature>
<gene>
    <name evidence="3" type="ORF">AVDCRST_MAG61-2735</name>
</gene>